<gene>
    <name evidence="2" type="ORF">G6M90_00g073970</name>
</gene>
<feature type="compositionally biased region" description="Basic and acidic residues" evidence="1">
    <location>
        <begin position="287"/>
        <end position="302"/>
    </location>
</feature>
<dbReference type="OrthoDB" id="4814848at2759"/>
<dbReference type="EMBL" id="CP058935">
    <property type="protein sequence ID" value="QLI70616.1"/>
    <property type="molecule type" value="Genomic_DNA"/>
</dbReference>
<proteinExistence type="predicted"/>
<feature type="region of interest" description="Disordered" evidence="1">
    <location>
        <begin position="287"/>
        <end position="310"/>
    </location>
</feature>
<keyword evidence="3" id="KW-1185">Reference proteome</keyword>
<name>A0A7D5UYT7_9HYPO</name>
<protein>
    <submittedName>
        <fullName evidence="2">Uncharacterized protein</fullName>
    </submittedName>
</protein>
<dbReference type="RefSeq" id="XP_065987059.1">
    <property type="nucleotide sequence ID" value="XM_066130991.1"/>
</dbReference>
<evidence type="ECO:0000256" key="1">
    <source>
        <dbReference type="SAM" id="MobiDB-lite"/>
    </source>
</evidence>
<organism evidence="2 3">
    <name type="scientific">Metarhizium brunneum</name>
    <dbReference type="NCBI Taxonomy" id="500148"/>
    <lineage>
        <taxon>Eukaryota</taxon>
        <taxon>Fungi</taxon>
        <taxon>Dikarya</taxon>
        <taxon>Ascomycota</taxon>
        <taxon>Pezizomycotina</taxon>
        <taxon>Sordariomycetes</taxon>
        <taxon>Hypocreomycetidae</taxon>
        <taxon>Hypocreales</taxon>
        <taxon>Clavicipitaceae</taxon>
        <taxon>Metarhizium</taxon>
    </lineage>
</organism>
<evidence type="ECO:0000313" key="3">
    <source>
        <dbReference type="Proteomes" id="UP000510686"/>
    </source>
</evidence>
<dbReference type="KEGG" id="mbrn:26241701"/>
<sequence length="372" mass="42406">MNTNGDGLFDEPVASSTQFQHPKLWTDEYNNNLVKAWGSELCPRWARHDEFLCMEGDAIQTSRHFEDPVINEKPLIQDYSMHQPFSGISTGTSNNMKPFGGLILPDTSVNEDILTNSCHHYSLPGGFFDRNRSVGSGHEEHSSTSETIIDGIENASELTAQRMKRSVENEFNDISGPRRKKARKSSPTTAEMTPENKAIQDKSKESPTRVFQELFKSKHHADKSLKTIIELHRKPVSDCSFPTDDESFPKTDEEYRQRVRQVFDAICDWSYILEWRTVLPKGEENRISAEFSQDRPERRQGESMDDPPADFMPTEAELVKILPPVEDQQRRVLRQIPNDQTIEWISWGIVGAAIKSQQGDTQVPYWCVSEGG</sequence>
<reference evidence="2 3" key="1">
    <citation type="submission" date="2020-07" db="EMBL/GenBank/DDBJ databases">
        <title>Telomere length de novo assembly of all 7 chromosomes of the fungus, Metarhizium brunneum, using a novel assembly pipeline.</title>
        <authorList>
            <person name="Saud z."/>
            <person name="Kortsinoglou A."/>
            <person name="Kouvelis V.N."/>
            <person name="Butt T.M."/>
        </authorList>
    </citation>
    <scope>NUCLEOTIDE SEQUENCE [LARGE SCALE GENOMIC DNA]</scope>
    <source>
        <strain evidence="2 3">4556</strain>
    </source>
</reference>
<dbReference type="GeneID" id="26241701"/>
<dbReference type="AlphaFoldDB" id="A0A7D5UYT7"/>
<dbReference type="Proteomes" id="UP000510686">
    <property type="component" value="Chromosome 4"/>
</dbReference>
<accession>A0A7D5UYT7</accession>
<feature type="region of interest" description="Disordered" evidence="1">
    <location>
        <begin position="166"/>
        <end position="206"/>
    </location>
</feature>
<evidence type="ECO:0000313" key="2">
    <source>
        <dbReference type="EMBL" id="QLI70616.1"/>
    </source>
</evidence>